<dbReference type="EMBL" id="MH617345">
    <property type="protein sequence ID" value="AXH76268.1"/>
    <property type="molecule type" value="Genomic_DNA"/>
</dbReference>
<dbReference type="Proteomes" id="UP000278867">
    <property type="component" value="Segment"/>
</dbReference>
<evidence type="ECO:0000313" key="2">
    <source>
        <dbReference type="Proteomes" id="UP000278867"/>
    </source>
</evidence>
<organism evidence="1 2">
    <name type="scientific">Cressdnaviricota sp</name>
    <dbReference type="NCBI Taxonomy" id="2748378"/>
    <lineage>
        <taxon>Viruses</taxon>
        <taxon>Monodnaviria</taxon>
        <taxon>Shotokuvirae</taxon>
        <taxon>Cressdnaviricota</taxon>
    </lineage>
</organism>
<protein>
    <submittedName>
        <fullName evidence="1">Capsid protein</fullName>
    </submittedName>
</protein>
<accession>A0A345MY18</accession>
<reference evidence="1 2" key="1">
    <citation type="submission" date="2018-07" db="EMBL/GenBank/DDBJ databases">
        <title>Uncovering a Universe of Circular DNA Viruses in Animal Metagenomes.</title>
        <authorList>
            <person name="Tisza M."/>
            <person name="Buck C."/>
            <person name="Pastrana D."/>
            <person name="Welch N."/>
            <person name="Peretti A."/>
        </authorList>
    </citation>
    <scope>NUCLEOTIDE SEQUENCE [LARGE SCALE GENOMIC DNA]</scope>
    <source>
        <strain evidence="1">Ctda86</strain>
    </source>
</reference>
<evidence type="ECO:0000313" key="1">
    <source>
        <dbReference type="EMBL" id="AXH76268.1"/>
    </source>
</evidence>
<proteinExistence type="predicted"/>
<keyword evidence="2" id="KW-1185">Reference proteome</keyword>
<name>A0A345MY18_9VIRU</name>
<sequence length="268" mass="30025">MPSFRKRVFSSAFSKNGSSGMFKKRRFIRRRRFTKKTGGRRTFDYTSLNQRGHASGFRGRKISRRTFQKHVWNSTTFKPHYRSVQTESATFTTPVAITDGTIQFFNMYKFGGVGFGTVAGGAREIDVGAGVPTFEESSFVLRGGKYSMTILNTGVQDLKIKLFRITTGNNPDFSIVPATEDSEWDPSVTPDFFVEVGKPFRTREVTIEGGNSYTFVDRFKLQKIDGQAYIDNARSPYICLLVSAISNTGSATFAVRQAYNLSFSADAI</sequence>